<dbReference type="PANTHER" id="PTHR18964:SF149">
    <property type="entry name" value="BIFUNCTIONAL UDP-N-ACETYLGLUCOSAMINE 2-EPIMERASE_N-ACETYLMANNOSAMINE KINASE"/>
    <property type="match status" value="1"/>
</dbReference>
<dbReference type="Gene3D" id="3.30.420.40">
    <property type="match status" value="2"/>
</dbReference>
<dbReference type="CDD" id="cd24068">
    <property type="entry name" value="ASKHA_NBD_ROK_FnNanK-like"/>
    <property type="match status" value="1"/>
</dbReference>
<organism evidence="2 3">
    <name type="scientific">Bacillus manliponensis</name>
    <dbReference type="NCBI Taxonomy" id="574376"/>
    <lineage>
        <taxon>Bacteria</taxon>
        <taxon>Bacillati</taxon>
        <taxon>Bacillota</taxon>
        <taxon>Bacilli</taxon>
        <taxon>Bacillales</taxon>
        <taxon>Bacillaceae</taxon>
        <taxon>Bacillus</taxon>
        <taxon>Bacillus cereus group</taxon>
    </lineage>
</organism>
<keyword evidence="2" id="KW-0808">Transferase</keyword>
<evidence type="ECO:0000313" key="3">
    <source>
        <dbReference type="Proteomes" id="UP000027822"/>
    </source>
</evidence>
<dbReference type="PROSITE" id="PS01125">
    <property type="entry name" value="ROK"/>
    <property type="match status" value="1"/>
</dbReference>
<name>A0A073JUN8_9BACI</name>
<keyword evidence="2" id="KW-0418">Kinase</keyword>
<evidence type="ECO:0000256" key="1">
    <source>
        <dbReference type="ARBA" id="ARBA00006479"/>
    </source>
</evidence>
<dbReference type="Pfam" id="PF00480">
    <property type="entry name" value="ROK"/>
    <property type="match status" value="1"/>
</dbReference>
<dbReference type="SUPFAM" id="SSF53067">
    <property type="entry name" value="Actin-like ATPase domain"/>
    <property type="match status" value="1"/>
</dbReference>
<keyword evidence="3" id="KW-1185">Reference proteome</keyword>
<dbReference type="Proteomes" id="UP000027822">
    <property type="component" value="Unassembled WGS sequence"/>
</dbReference>
<gene>
    <name evidence="2" type="ORF">BAMA_03080</name>
</gene>
<reference evidence="2 3" key="1">
    <citation type="submission" date="2014-06" db="EMBL/GenBank/DDBJ databases">
        <title>Draft genome sequence of Bacillus manliponensis JCM 15802 (MCCC 1A00708).</title>
        <authorList>
            <person name="Lai Q."/>
            <person name="Liu Y."/>
            <person name="Shao Z."/>
        </authorList>
    </citation>
    <scope>NUCLEOTIDE SEQUENCE [LARGE SCALE GENOMIC DNA]</scope>
    <source>
        <strain evidence="2 3">JCM 15802</strain>
    </source>
</reference>
<evidence type="ECO:0000313" key="2">
    <source>
        <dbReference type="EMBL" id="KEK18774.1"/>
    </source>
</evidence>
<proteinExistence type="inferred from homology"/>
<dbReference type="InterPro" id="IPR043129">
    <property type="entry name" value="ATPase_NBD"/>
</dbReference>
<dbReference type="InterPro" id="IPR049874">
    <property type="entry name" value="ROK_cs"/>
</dbReference>
<dbReference type="AlphaFoldDB" id="A0A073JUN8"/>
<dbReference type="PANTHER" id="PTHR18964">
    <property type="entry name" value="ROK (REPRESSOR, ORF, KINASE) FAMILY"/>
    <property type="match status" value="1"/>
</dbReference>
<dbReference type="STRING" id="574376.BAMA_03080"/>
<sequence>MEAFACFDIGGTFIKYTVMNEEGELYEKGKIPTPAQHANEKIPYLICETIRDFGKRYLFQFIGVSSCGIIDKERGKIVFSANIPSYSGTKIVDYIYENTGYKAIIENDVRSACIGEMWKGAGQGTKNIVLLTLGTGIGSGIVINGHMLAGEHGLAGELGHMTIVHNGKECSCGNRGCLEQYASTLAFTKRYIELAHREGRSVPHITGEDIMERVRAGEKLAKGVYKEFIQYIITGLVNITHMLNPEMIIIGGGIAEQGEQFLIEIQKGFQQQVMSIYQNRTKIMLAELGNDAGVYGAGYIAMKQWKRENSGQKHDSF</sequence>
<comment type="caution">
    <text evidence="2">The sequence shown here is derived from an EMBL/GenBank/DDBJ whole genome shotgun (WGS) entry which is preliminary data.</text>
</comment>
<dbReference type="InterPro" id="IPR000600">
    <property type="entry name" value="ROK"/>
</dbReference>
<accession>A0A073JUN8</accession>
<protein>
    <submittedName>
        <fullName evidence="2">Glucokinase</fullName>
    </submittedName>
</protein>
<dbReference type="EMBL" id="JOTN01000011">
    <property type="protein sequence ID" value="KEK18774.1"/>
    <property type="molecule type" value="Genomic_DNA"/>
</dbReference>
<comment type="similarity">
    <text evidence="1">Belongs to the ROK (NagC/XylR) family.</text>
</comment>
<dbReference type="eggNOG" id="COG1940">
    <property type="taxonomic scope" value="Bacteria"/>
</dbReference>
<dbReference type="GO" id="GO:0016301">
    <property type="term" value="F:kinase activity"/>
    <property type="evidence" value="ECO:0007669"/>
    <property type="project" value="UniProtKB-KW"/>
</dbReference>
<dbReference type="RefSeq" id="WP_034639929.1">
    <property type="nucleotide sequence ID" value="NZ_CBCSJC010000012.1"/>
</dbReference>